<evidence type="ECO:0000313" key="1">
    <source>
        <dbReference type="EMBL" id="TVZ72174.1"/>
    </source>
</evidence>
<gene>
    <name evidence="1" type="ORF">FHU10_4842</name>
</gene>
<reference evidence="1" key="1">
    <citation type="submission" date="2019-06" db="EMBL/GenBank/DDBJ databases">
        <authorList>
            <person name="Deangelis K."/>
            <person name="Huntemann M."/>
            <person name="Clum A."/>
            <person name="Pillay M."/>
            <person name="Palaniappan K."/>
            <person name="Varghese N."/>
            <person name="Mikhailova N."/>
            <person name="Stamatis D."/>
            <person name="Reddy T."/>
            <person name="Daum C."/>
            <person name="Shapiro N."/>
            <person name="Ivanova N."/>
            <person name="Kyrpides N."/>
            <person name="Woyke T."/>
        </authorList>
    </citation>
    <scope>NUCLEOTIDE SEQUENCE [LARGE SCALE GENOMIC DNA]</scope>
    <source>
        <strain evidence="1">128R</strain>
    </source>
</reference>
<evidence type="ECO:0008006" key="2">
    <source>
        <dbReference type="Google" id="ProtNLM"/>
    </source>
</evidence>
<comment type="caution">
    <text evidence="1">The sequence shown here is derived from an EMBL/GenBank/DDBJ whole genome shotgun (WGS) entry which is preliminary data.</text>
</comment>
<dbReference type="InterPro" id="IPR048084">
    <property type="entry name" value="YniD-like"/>
</dbReference>
<proteinExistence type="predicted"/>
<dbReference type="EMBL" id="VISQ01000001">
    <property type="protein sequence ID" value="TVZ72174.1"/>
    <property type="molecule type" value="Genomic_DNA"/>
</dbReference>
<protein>
    <recommendedName>
        <fullName evidence="2">Protein YniD</fullName>
    </recommendedName>
</protein>
<reference evidence="1" key="2">
    <citation type="submission" date="2019-08" db="EMBL/GenBank/DDBJ databases">
        <title>Investigation of anaerobic lignin degradation for improved lignocellulosic biofuels.</title>
        <authorList>
            <person name="Deangelis K.PhD."/>
        </authorList>
    </citation>
    <scope>NUCLEOTIDE SEQUENCE [LARGE SCALE GENOMIC DNA]</scope>
    <source>
        <strain evidence="1">128R</strain>
    </source>
</reference>
<accession>A0A542BP86</accession>
<organism evidence="1">
    <name type="scientific">Serratia fonticola</name>
    <dbReference type="NCBI Taxonomy" id="47917"/>
    <lineage>
        <taxon>Bacteria</taxon>
        <taxon>Pseudomonadati</taxon>
        <taxon>Pseudomonadota</taxon>
        <taxon>Gammaproteobacteria</taxon>
        <taxon>Enterobacterales</taxon>
        <taxon>Yersiniaceae</taxon>
        <taxon>Serratia</taxon>
    </lineage>
</organism>
<sequence>MPTKRMRAKHWKMFVILVLICAALLLLRWAAMLFG</sequence>
<dbReference type="AlphaFoldDB" id="A0A542BP86"/>
<dbReference type="NCBIfam" id="NF041491">
    <property type="entry name" value="membrane_YniD"/>
    <property type="match status" value="1"/>
</dbReference>
<name>A0A542BP86_SERFO</name>